<evidence type="ECO:0000313" key="10">
    <source>
        <dbReference type="EMBL" id="KAL3632801.1"/>
    </source>
</evidence>
<dbReference type="CDD" id="cd07920">
    <property type="entry name" value="Pumilio"/>
    <property type="match status" value="1"/>
</dbReference>
<dbReference type="GO" id="GO:0003729">
    <property type="term" value="F:mRNA binding"/>
    <property type="evidence" value="ECO:0007669"/>
    <property type="project" value="UniProtKB-ARBA"/>
</dbReference>
<dbReference type="FunFam" id="1.25.10.10:FF:000004">
    <property type="entry name" value="Pumilio homolog 1 isoform 2"/>
    <property type="match status" value="1"/>
</dbReference>
<dbReference type="Proteomes" id="UP001632038">
    <property type="component" value="Unassembled WGS sequence"/>
</dbReference>
<accession>A0ABD3CVD1</accession>
<dbReference type="PROSITE" id="PS50302">
    <property type="entry name" value="PUM"/>
    <property type="match status" value="7"/>
</dbReference>
<dbReference type="GO" id="GO:0005737">
    <property type="term" value="C:cytoplasm"/>
    <property type="evidence" value="ECO:0007669"/>
    <property type="project" value="UniProtKB-SubCell"/>
</dbReference>
<feature type="repeat" description="Pumilio" evidence="7">
    <location>
        <begin position="690"/>
        <end position="725"/>
    </location>
</feature>
<evidence type="ECO:0000256" key="1">
    <source>
        <dbReference type="ARBA" id="ARBA00004496"/>
    </source>
</evidence>
<dbReference type="Gene3D" id="1.25.10.10">
    <property type="entry name" value="Leucine-rich Repeat Variant"/>
    <property type="match status" value="1"/>
</dbReference>
<sequence length="816" mass="91470">MATENPMRMVDCRGAGRWAPPPRGTPAFATSSSRVGTEELGLMLKGHNNIVDRDQISSIAPNRSGSAPPSIEGSLAAFGNHGDGYVYVPRGSLYTHEEETGEDGRARISSTMSRQNMLSFNGRHKSLVDLIQEDFPRTPSPVFSQNRSSSHVEEPFHHDMQSLSLDDVSLELTDTKDHPSDDPHEDNQLNSSNAYYNDQEEQFDEQNKTQHLQNTYSQNAAAVGYHFPISQLQPNFNNNNNTNNPIVPHGAPPPVYPTTSAAYMSPPGNSIYANFSSSGLYPPRYGGGYAMGSSFIPPYLSGYPSPQTGFAMPFSANSGQKGSVMQNLNMNRFYSQQGITTTNPSFSDPVAVQYFHQTPLNPYSVPFQYGYLPSSPDAISNQLNYFSLRNDANTPAYPSGAREIRELSNSYISSPTSIGFMPQFPVSPVSSPRNVEFSRSSPRNIGSYVNEQKKPSFLEELKANNGGRIDLSDIVGRIVEFSIDQHGSRFVQQKLESCSVEDKEMVFKEIIQHCSKLITDVFGNYVIQKFFEHGTYEQRKELGNHLSGQMLPLSLQMYGCRVIQKALEVVNVDQRTALVLELDGHVMQCVQDQNGNHVIQKCIECVPIDKIDFIISAFKGQVATLSTHPYGCRVIQRILEHCSNDSRCRSIVDEILESAYDLAHNQYGNYVTQHVMEKGEPNERTQIISKLSGNIVRMSQHKYASNVVEKCLGYGSAAEREMLIEEILVQSENNDNLLVMMKDQFANYVVQKILEISNGKQRKTLLERIQLHVIALKKYTYGKHIAARFEQLCGEIMMKLRRFRVCELCEVKVQLR</sequence>
<evidence type="ECO:0000256" key="8">
    <source>
        <dbReference type="SAM" id="MobiDB-lite"/>
    </source>
</evidence>
<feature type="repeat" description="Pumilio" evidence="7">
    <location>
        <begin position="545"/>
        <end position="581"/>
    </location>
</feature>
<feature type="repeat" description="Pumilio" evidence="7">
    <location>
        <begin position="617"/>
        <end position="653"/>
    </location>
</feature>
<reference evidence="11" key="1">
    <citation type="journal article" date="2024" name="IScience">
        <title>Strigolactones Initiate the Formation of Haustorium-like Structures in Castilleja.</title>
        <authorList>
            <person name="Buerger M."/>
            <person name="Peterson D."/>
            <person name="Chory J."/>
        </authorList>
    </citation>
    <scope>NUCLEOTIDE SEQUENCE [LARGE SCALE GENOMIC DNA]</scope>
</reference>
<keyword evidence="2" id="KW-0963">Cytoplasm</keyword>
<dbReference type="InterPro" id="IPR011989">
    <property type="entry name" value="ARM-like"/>
</dbReference>
<dbReference type="InterPro" id="IPR016024">
    <property type="entry name" value="ARM-type_fold"/>
</dbReference>
<comment type="function">
    <text evidence="6">Sequence-specific RNA-binding protein that regulates translation and mRNA stability by binding the 3'-UTR of target mRNAs. Binds the APUM-binding elements (APBEs) in the 3'-UTR mRNA sequence of CLV1, PNH, WUS and FAS2.</text>
</comment>
<comment type="subcellular location">
    <subcellularLocation>
        <location evidence="1">Cytoplasm</location>
    </subcellularLocation>
</comment>
<name>A0ABD3CVD1_9LAMI</name>
<evidence type="ECO:0000256" key="7">
    <source>
        <dbReference type="PROSITE-ProRule" id="PRU00317"/>
    </source>
</evidence>
<comment type="caution">
    <text evidence="10">The sequence shown here is derived from an EMBL/GenBank/DDBJ whole genome shotgun (WGS) entry which is preliminary data.</text>
</comment>
<evidence type="ECO:0000256" key="2">
    <source>
        <dbReference type="ARBA" id="ARBA00022490"/>
    </source>
</evidence>
<dbReference type="GO" id="GO:0006417">
    <property type="term" value="P:regulation of translation"/>
    <property type="evidence" value="ECO:0007669"/>
    <property type="project" value="UniProtKB-KW"/>
</dbReference>
<feature type="repeat" description="Pumilio" evidence="7">
    <location>
        <begin position="726"/>
        <end position="767"/>
    </location>
</feature>
<evidence type="ECO:0000256" key="5">
    <source>
        <dbReference type="ARBA" id="ARBA00022884"/>
    </source>
</evidence>
<dbReference type="Pfam" id="PF00806">
    <property type="entry name" value="PUF"/>
    <property type="match status" value="8"/>
</dbReference>
<dbReference type="InterPro" id="IPR001313">
    <property type="entry name" value="Pumilio_RNA-bd_rpt"/>
</dbReference>
<dbReference type="SMART" id="SM00025">
    <property type="entry name" value="Pumilio"/>
    <property type="match status" value="8"/>
</dbReference>
<dbReference type="EMBL" id="JAVIJP010000032">
    <property type="protein sequence ID" value="KAL3632801.1"/>
    <property type="molecule type" value="Genomic_DNA"/>
</dbReference>
<feature type="region of interest" description="Disordered" evidence="8">
    <location>
        <begin position="13"/>
        <end position="33"/>
    </location>
</feature>
<proteinExistence type="predicted"/>
<dbReference type="PROSITE" id="PS50303">
    <property type="entry name" value="PUM_HD"/>
    <property type="match status" value="1"/>
</dbReference>
<feature type="repeat" description="Pumilio" evidence="7">
    <location>
        <begin position="654"/>
        <end position="689"/>
    </location>
</feature>
<keyword evidence="5" id="KW-0694">RNA-binding</keyword>
<keyword evidence="11" id="KW-1185">Reference proteome</keyword>
<keyword evidence="3" id="KW-0677">Repeat</keyword>
<evidence type="ECO:0000313" key="11">
    <source>
        <dbReference type="Proteomes" id="UP001632038"/>
    </source>
</evidence>
<feature type="domain" description="PUM-HD" evidence="9">
    <location>
        <begin position="453"/>
        <end position="793"/>
    </location>
</feature>
<feature type="repeat" description="Pumilio" evidence="7">
    <location>
        <begin position="473"/>
        <end position="508"/>
    </location>
</feature>
<dbReference type="InterPro" id="IPR033712">
    <property type="entry name" value="Pumilio_RNA-bd"/>
</dbReference>
<evidence type="ECO:0000256" key="4">
    <source>
        <dbReference type="ARBA" id="ARBA00022845"/>
    </source>
</evidence>
<evidence type="ECO:0000256" key="6">
    <source>
        <dbReference type="ARBA" id="ARBA00055193"/>
    </source>
</evidence>
<organism evidence="10 11">
    <name type="scientific">Castilleja foliolosa</name>
    <dbReference type="NCBI Taxonomy" id="1961234"/>
    <lineage>
        <taxon>Eukaryota</taxon>
        <taxon>Viridiplantae</taxon>
        <taxon>Streptophyta</taxon>
        <taxon>Embryophyta</taxon>
        <taxon>Tracheophyta</taxon>
        <taxon>Spermatophyta</taxon>
        <taxon>Magnoliopsida</taxon>
        <taxon>eudicotyledons</taxon>
        <taxon>Gunneridae</taxon>
        <taxon>Pentapetalae</taxon>
        <taxon>asterids</taxon>
        <taxon>lamiids</taxon>
        <taxon>Lamiales</taxon>
        <taxon>Orobanchaceae</taxon>
        <taxon>Pedicularideae</taxon>
        <taxon>Castillejinae</taxon>
        <taxon>Castilleja</taxon>
    </lineage>
</organism>
<evidence type="ECO:0000259" key="9">
    <source>
        <dbReference type="PROSITE" id="PS50303"/>
    </source>
</evidence>
<protein>
    <recommendedName>
        <fullName evidence="9">PUM-HD domain-containing protein</fullName>
    </recommendedName>
</protein>
<dbReference type="SUPFAM" id="SSF48371">
    <property type="entry name" value="ARM repeat"/>
    <property type="match status" value="1"/>
</dbReference>
<keyword evidence="4" id="KW-0810">Translation regulation</keyword>
<feature type="repeat" description="Pumilio" evidence="7">
    <location>
        <begin position="509"/>
        <end position="544"/>
    </location>
</feature>
<dbReference type="AlphaFoldDB" id="A0ABD3CVD1"/>
<gene>
    <name evidence="10" type="ORF">CASFOL_025785</name>
</gene>
<evidence type="ECO:0000256" key="3">
    <source>
        <dbReference type="ARBA" id="ARBA00022737"/>
    </source>
</evidence>
<dbReference type="PANTHER" id="PTHR12537:SF119">
    <property type="entry name" value="PUMILIO HOMOLOG 6, CHLOROPLASTIC"/>
    <property type="match status" value="1"/>
</dbReference>
<dbReference type="InterPro" id="IPR033133">
    <property type="entry name" value="PUM-HD"/>
</dbReference>
<dbReference type="PANTHER" id="PTHR12537">
    <property type="entry name" value="RNA BINDING PROTEIN PUMILIO-RELATED"/>
    <property type="match status" value="1"/>
</dbReference>